<organism evidence="1 2">
    <name type="scientific">Sellimonas caecigallum</name>
    <dbReference type="NCBI Taxonomy" id="2592333"/>
    <lineage>
        <taxon>Bacteria</taxon>
        <taxon>Bacillati</taxon>
        <taxon>Bacillota</taxon>
        <taxon>Clostridia</taxon>
        <taxon>Lachnospirales</taxon>
        <taxon>Lachnospiraceae</taxon>
        <taxon>Sellimonas</taxon>
    </lineage>
</organism>
<keyword evidence="2" id="KW-1185">Reference proteome</keyword>
<gene>
    <name evidence="1" type="ORF">FLB61_11030</name>
</gene>
<reference evidence="1 2" key="1">
    <citation type="journal article" date="2020" name="New Microbes New Infect">
        <title>Sellimonas caecigallum sp. nov., description and genome sequence of a new member of the Sellimonas genus isolated from the cecum of feral chicken.</title>
        <authorList>
            <person name="Wongkuna S."/>
            <person name="Ghimire S."/>
            <person name="Antony L."/>
            <person name="Chankhamhaengdecha S."/>
            <person name="Janvilisri T."/>
            <person name="Scaria J."/>
        </authorList>
    </citation>
    <scope>NUCLEOTIDE SEQUENCE [LARGE SCALE GENOMIC DNA]</scope>
    <source>
        <strain evidence="1 2">SW451</strain>
    </source>
</reference>
<evidence type="ECO:0000313" key="2">
    <source>
        <dbReference type="Proteomes" id="UP000779049"/>
    </source>
</evidence>
<proteinExistence type="predicted"/>
<accession>A0ABS7L941</accession>
<sequence length="212" mass="24852">MQKRKFDLPDMYLELAEGTAEWYMGTHFFEEACDLYDAEEIVKQGKKFAGNQIYFIHYPDGSVYKPFEGRENVYYERPVWDKDCFGILSVDFSEGRIDIYTYCPGNAAEILATLPLTSVKDCYNLKVEMSPWTLGRQADSEYEIIWPLKKIFPIRDNESMICRDGDVLYFSRWTEEPYYQEYVVTVDINTGKELNVEKGSLYLMPDGTLWNV</sequence>
<protein>
    <submittedName>
        <fullName evidence="1">Uncharacterized protein</fullName>
    </submittedName>
</protein>
<name>A0ABS7L941_9FIRM</name>
<comment type="caution">
    <text evidence="1">The sequence shown here is derived from an EMBL/GenBank/DDBJ whole genome shotgun (WGS) entry which is preliminary data.</text>
</comment>
<dbReference type="Proteomes" id="UP000779049">
    <property type="component" value="Unassembled WGS sequence"/>
</dbReference>
<dbReference type="EMBL" id="VIRV01000019">
    <property type="protein sequence ID" value="MBY0759608.1"/>
    <property type="molecule type" value="Genomic_DNA"/>
</dbReference>
<evidence type="ECO:0000313" key="1">
    <source>
        <dbReference type="EMBL" id="MBY0759608.1"/>
    </source>
</evidence>
<dbReference type="RefSeq" id="WP_221920172.1">
    <property type="nucleotide sequence ID" value="NZ_CP173660.1"/>
</dbReference>